<dbReference type="Proteomes" id="UP000193350">
    <property type="component" value="Unassembled WGS sequence"/>
</dbReference>
<reference evidence="2 3" key="1">
    <citation type="journal article" date="2016" name="Eur. J. Clin. Microbiol. Infect. Dis.">
        <title>Whole genome sequencing as a tool for phylogenetic analysis of clinical strains of Mitis group streptococci.</title>
        <authorList>
            <person name="Rasmussen L.H."/>
            <person name="Dargis R."/>
            <person name="Hojholt K."/>
            <person name="Christensen J.J."/>
            <person name="Skovgaard O."/>
            <person name="Justesen U.S."/>
            <person name="Rosenvinge F.S."/>
            <person name="Moser C."/>
            <person name="Lukjancenko O."/>
            <person name="Rasmussen S."/>
            <person name="Nielsen X.C."/>
        </authorList>
    </citation>
    <scope>NUCLEOTIDE SEQUENCE [LARGE SCALE GENOMIC DNA]</scope>
    <source>
        <strain evidence="2 3">RH_1735_08</strain>
    </source>
</reference>
<evidence type="ECO:0000313" key="2">
    <source>
        <dbReference type="EMBL" id="ORO62855.1"/>
    </source>
</evidence>
<comment type="caution">
    <text evidence="2">The sequence shown here is derived from an EMBL/GenBank/DDBJ whole genome shotgun (WGS) entry which is preliminary data.</text>
</comment>
<organism evidence="2 3">
    <name type="scientific">Streptococcus oralis subsp. oralis</name>
    <dbReference type="NCBI Taxonomy" id="1891914"/>
    <lineage>
        <taxon>Bacteria</taxon>
        <taxon>Bacillati</taxon>
        <taxon>Bacillota</taxon>
        <taxon>Bacilli</taxon>
        <taxon>Lactobacillales</taxon>
        <taxon>Streptococcaceae</taxon>
        <taxon>Streptococcus</taxon>
    </lineage>
</organism>
<protein>
    <submittedName>
        <fullName evidence="2">Uncharacterized protein</fullName>
    </submittedName>
</protein>
<evidence type="ECO:0000256" key="1">
    <source>
        <dbReference type="SAM" id="Phobius"/>
    </source>
</evidence>
<feature type="transmembrane region" description="Helical" evidence="1">
    <location>
        <begin position="37"/>
        <end position="59"/>
    </location>
</feature>
<proteinExistence type="predicted"/>
<keyword evidence="1" id="KW-0812">Transmembrane</keyword>
<dbReference type="AlphaFoldDB" id="A0A1X1HPL3"/>
<keyword evidence="1" id="KW-1133">Transmembrane helix</keyword>
<accession>A0A1X1HPL3</accession>
<evidence type="ECO:0000313" key="3">
    <source>
        <dbReference type="Proteomes" id="UP000193350"/>
    </source>
</evidence>
<sequence length="179" mass="20940">MKKLLKNLRELEWYYQLFIALISFVLLAFLIKFLIWIVPILLGLVILLAVATQGEIFFIPWQRYKQRNQIAVNPLFDNFYHWLTETGVTELPISSLSFTQGVEVAEQGIYFVHIDKEISDEALEDFATKVRQVVKTMSSDSTDCVVSRYKREPFLAIKVRLVSAHDMMLMKTPQREEDF</sequence>
<gene>
    <name evidence="2" type="ORF">B7718_01500</name>
</gene>
<dbReference type="RefSeq" id="WP_084880082.1">
    <property type="nucleotide sequence ID" value="NZ_NCUN01000008.1"/>
</dbReference>
<feature type="transmembrane region" description="Helical" evidence="1">
    <location>
        <begin position="12"/>
        <end position="31"/>
    </location>
</feature>
<name>A0A1X1HPL3_STROR</name>
<dbReference type="EMBL" id="NCUN01000008">
    <property type="protein sequence ID" value="ORO62855.1"/>
    <property type="molecule type" value="Genomic_DNA"/>
</dbReference>
<keyword evidence="1" id="KW-0472">Membrane</keyword>